<keyword evidence="3" id="KW-1185">Reference proteome</keyword>
<dbReference type="AlphaFoldDB" id="A0A232ESZ7"/>
<evidence type="ECO:0000313" key="2">
    <source>
        <dbReference type="EMBL" id="OXU21471.1"/>
    </source>
</evidence>
<keyword evidence="1" id="KW-0175">Coiled coil</keyword>
<comment type="caution">
    <text evidence="2">The sequence shown here is derived from an EMBL/GenBank/DDBJ whole genome shotgun (WGS) entry which is preliminary data.</text>
</comment>
<evidence type="ECO:0000256" key="1">
    <source>
        <dbReference type="SAM" id="Coils"/>
    </source>
</evidence>
<feature type="coiled-coil region" evidence="1">
    <location>
        <begin position="81"/>
        <end position="108"/>
    </location>
</feature>
<evidence type="ECO:0000313" key="3">
    <source>
        <dbReference type="Proteomes" id="UP000215335"/>
    </source>
</evidence>
<proteinExistence type="predicted"/>
<organism evidence="2 3">
    <name type="scientific">Trichomalopsis sarcophagae</name>
    <dbReference type="NCBI Taxonomy" id="543379"/>
    <lineage>
        <taxon>Eukaryota</taxon>
        <taxon>Metazoa</taxon>
        <taxon>Ecdysozoa</taxon>
        <taxon>Arthropoda</taxon>
        <taxon>Hexapoda</taxon>
        <taxon>Insecta</taxon>
        <taxon>Pterygota</taxon>
        <taxon>Neoptera</taxon>
        <taxon>Endopterygota</taxon>
        <taxon>Hymenoptera</taxon>
        <taxon>Apocrita</taxon>
        <taxon>Proctotrupomorpha</taxon>
        <taxon>Chalcidoidea</taxon>
        <taxon>Pteromalidae</taxon>
        <taxon>Pteromalinae</taxon>
        <taxon>Trichomalopsis</taxon>
    </lineage>
</organism>
<dbReference type="Proteomes" id="UP000215335">
    <property type="component" value="Unassembled WGS sequence"/>
</dbReference>
<name>A0A232ESZ7_9HYME</name>
<reference evidence="2 3" key="1">
    <citation type="journal article" date="2017" name="Curr. Biol.">
        <title>The Evolution of Venom by Co-option of Single-Copy Genes.</title>
        <authorList>
            <person name="Martinson E.O."/>
            <person name="Mrinalini"/>
            <person name="Kelkar Y.D."/>
            <person name="Chang C.H."/>
            <person name="Werren J.H."/>
        </authorList>
    </citation>
    <scope>NUCLEOTIDE SEQUENCE [LARGE SCALE GENOMIC DNA]</scope>
    <source>
        <strain evidence="2 3">Alberta</strain>
        <tissue evidence="2">Whole body</tissue>
    </source>
</reference>
<dbReference type="EMBL" id="NNAY01002358">
    <property type="protein sequence ID" value="OXU21471.1"/>
    <property type="molecule type" value="Genomic_DNA"/>
</dbReference>
<protein>
    <submittedName>
        <fullName evidence="2">Uncharacterized protein</fullName>
    </submittedName>
</protein>
<accession>A0A232ESZ7</accession>
<sequence length="313" mass="34364">MAPAVCSVCNDDSTPPTCTYPTCCLPYHTRFLSKQMNAMCKKCQKTETPETLPPQTLQPETSTSAVLADNISTSNRLLKANKLLLDEKSILRDELRQTQQLLKKLYRACRDIDTGSMSASDCGPMLASGPCIIEREATKVVVAQKCSCPRMAPTGDGTGSRGGGAEGCEVIIHKLIQDGNNVNEKVSDKAAFALLSTVLRALQKSDIVSTPVLRRHRSDRAQKNNTIATNWETRRSLLLSVVVKLASPGLLSIYHSRHLVPSPRAAFLSGWLASFLACWLDDGRLLDRERLPRLQRWMANSLGAAVQIGNNNW</sequence>
<gene>
    <name evidence="2" type="ORF">TSAR_007546</name>
</gene>